<accession>A0ABS7UQ05</accession>
<evidence type="ECO:0000259" key="2">
    <source>
        <dbReference type="PROSITE" id="PS51186"/>
    </source>
</evidence>
<dbReference type="PANTHER" id="PTHR13947">
    <property type="entry name" value="GNAT FAMILY N-ACETYLTRANSFERASE"/>
    <property type="match status" value="1"/>
</dbReference>
<feature type="domain" description="N-acetyltransferase" evidence="2">
    <location>
        <begin position="1"/>
        <end position="166"/>
    </location>
</feature>
<evidence type="ECO:0000256" key="1">
    <source>
        <dbReference type="ARBA" id="ARBA00022679"/>
    </source>
</evidence>
<dbReference type="CDD" id="cd04301">
    <property type="entry name" value="NAT_SF"/>
    <property type="match status" value="1"/>
</dbReference>
<dbReference type="Gene3D" id="3.40.630.30">
    <property type="match status" value="1"/>
</dbReference>
<comment type="caution">
    <text evidence="3">The sequence shown here is derived from an EMBL/GenBank/DDBJ whole genome shotgun (WGS) entry which is preliminary data.</text>
</comment>
<dbReference type="PANTHER" id="PTHR13947:SF37">
    <property type="entry name" value="LD18367P"/>
    <property type="match status" value="1"/>
</dbReference>
<proteinExistence type="predicted"/>
<reference evidence="3" key="1">
    <citation type="submission" date="2024-05" db="EMBL/GenBank/DDBJ databases">
        <title>Metabacillus sp. nov., isolated from the rhizosphere soil of tomato plants.</title>
        <authorList>
            <person name="Ma R."/>
        </authorList>
    </citation>
    <scope>NUCLEOTIDE SEQUENCE</scope>
    <source>
        <strain evidence="3">DBTR6</strain>
    </source>
</reference>
<keyword evidence="1" id="KW-0808">Transferase</keyword>
<organism evidence="3 4">
    <name type="scientific">Metabacillus rhizolycopersici</name>
    <dbReference type="NCBI Taxonomy" id="2875709"/>
    <lineage>
        <taxon>Bacteria</taxon>
        <taxon>Bacillati</taxon>
        <taxon>Bacillota</taxon>
        <taxon>Bacilli</taxon>
        <taxon>Bacillales</taxon>
        <taxon>Bacillaceae</taxon>
        <taxon>Metabacillus</taxon>
    </lineage>
</organism>
<protein>
    <submittedName>
        <fullName evidence="3">GNAT family N-acetyltransferase</fullName>
    </submittedName>
</protein>
<dbReference type="PROSITE" id="PS51186">
    <property type="entry name" value="GNAT"/>
    <property type="match status" value="1"/>
</dbReference>
<dbReference type="SUPFAM" id="SSF55729">
    <property type="entry name" value="Acyl-CoA N-acyltransferases (Nat)"/>
    <property type="match status" value="1"/>
</dbReference>
<dbReference type="Pfam" id="PF00583">
    <property type="entry name" value="Acetyltransf_1"/>
    <property type="match status" value="1"/>
</dbReference>
<dbReference type="InterPro" id="IPR000182">
    <property type="entry name" value="GNAT_dom"/>
</dbReference>
<gene>
    <name evidence="3" type="ORF">K9V48_09025</name>
</gene>
<dbReference type="InterPro" id="IPR016181">
    <property type="entry name" value="Acyl_CoA_acyltransferase"/>
</dbReference>
<dbReference type="Proteomes" id="UP001165287">
    <property type="component" value="Unassembled WGS sequence"/>
</dbReference>
<evidence type="ECO:0000313" key="4">
    <source>
        <dbReference type="Proteomes" id="UP001165287"/>
    </source>
</evidence>
<sequence length="166" mass="18675">MNIRDALKDELYHIRKQRIHAYSEHAEAVSEEHWQALKQGISSEVDLLPGVELIVTELDGVIVGSVALFPPKADAYEGVIDELDYSEIRLLAVTPEARGKGVAQALVHECIKRTKEKEFATIGLHTADFMNSAMKLYERIGFERHPQYDFEPANDGVVVKAFRLSI</sequence>
<name>A0ABS7UQ05_9BACI</name>
<dbReference type="InterPro" id="IPR050769">
    <property type="entry name" value="NAT_camello-type"/>
</dbReference>
<evidence type="ECO:0000313" key="3">
    <source>
        <dbReference type="EMBL" id="MBZ5750383.1"/>
    </source>
</evidence>
<dbReference type="RefSeq" id="WP_224138488.1">
    <property type="nucleotide sequence ID" value="NZ_JAIQUM010000014.1"/>
</dbReference>
<keyword evidence="4" id="KW-1185">Reference proteome</keyword>
<dbReference type="EMBL" id="JAIQUM010000014">
    <property type="protein sequence ID" value="MBZ5750383.1"/>
    <property type="molecule type" value="Genomic_DNA"/>
</dbReference>